<name>E3ZLA1_LISSE</name>
<evidence type="ECO:0000313" key="1">
    <source>
        <dbReference type="EMBL" id="EFS01591.1"/>
    </source>
</evidence>
<proteinExistence type="predicted"/>
<protein>
    <submittedName>
        <fullName evidence="1">Uncharacterized protein</fullName>
    </submittedName>
</protein>
<dbReference type="PATRIC" id="fig|702453.3.peg.143"/>
<dbReference type="EMBL" id="ADXJ01000083">
    <property type="protein sequence ID" value="EFS01591.1"/>
    <property type="molecule type" value="Genomic_DNA"/>
</dbReference>
<reference evidence="1" key="1">
    <citation type="journal article" date="2010" name="Microbiol. Resour. Announc.">
        <title>Comparative genomics of the bacterial genus Listeria: Genome evolution is characterized by limited gene acquisition and limited gene loss.</title>
        <authorList>
            <person name="den Bakker H.C."/>
            <person name="Cummings C.A."/>
            <person name="Ferreira V."/>
            <person name="Vatta P."/>
            <person name="Orsi R.H."/>
            <person name="Degoricija L."/>
            <person name="Barker M."/>
            <person name="Petrauskene O."/>
            <person name="Furtado M.R."/>
            <person name="Wiedmann M."/>
        </authorList>
    </citation>
    <scope>NUCLEOTIDE SEQUENCE [LARGE SCALE GENOMIC DNA]</scope>
    <source>
        <strain evidence="1">FSL N1-067</strain>
    </source>
</reference>
<dbReference type="HOGENOM" id="CLU_3235638_0_0_9"/>
<dbReference type="AlphaFoldDB" id="E3ZLA1"/>
<gene>
    <name evidence="1" type="ORF">NT03LS_0191</name>
</gene>
<organism evidence="1">
    <name type="scientific">Listeria seeligeri FSL N1-067</name>
    <dbReference type="NCBI Taxonomy" id="702453"/>
    <lineage>
        <taxon>Bacteria</taxon>
        <taxon>Bacillati</taxon>
        <taxon>Bacillota</taxon>
        <taxon>Bacilli</taxon>
        <taxon>Bacillales</taxon>
        <taxon>Listeriaceae</taxon>
        <taxon>Listeria</taxon>
    </lineage>
</organism>
<sequence length="43" mass="4807">MPTLVFRPLNGIKSMVWMVLIFSDIVSVSVVDTDFSVLESSVF</sequence>
<accession>E3ZLA1</accession>
<dbReference type="Proteomes" id="UP000004302">
    <property type="component" value="Chromosome"/>
</dbReference>
<comment type="caution">
    <text evidence="1">The sequence shown here is derived from an EMBL/GenBank/DDBJ whole genome shotgun (WGS) entry which is preliminary data.</text>
</comment>